<organism evidence="3 4">
    <name type="scientific">Arabis alpina</name>
    <name type="common">Alpine rock-cress</name>
    <dbReference type="NCBI Taxonomy" id="50452"/>
    <lineage>
        <taxon>Eukaryota</taxon>
        <taxon>Viridiplantae</taxon>
        <taxon>Streptophyta</taxon>
        <taxon>Embryophyta</taxon>
        <taxon>Tracheophyta</taxon>
        <taxon>Spermatophyta</taxon>
        <taxon>Magnoliopsida</taxon>
        <taxon>eudicotyledons</taxon>
        <taxon>Gunneridae</taxon>
        <taxon>Pentapetalae</taxon>
        <taxon>rosids</taxon>
        <taxon>malvids</taxon>
        <taxon>Brassicales</taxon>
        <taxon>Brassicaceae</taxon>
        <taxon>Arabideae</taxon>
        <taxon>Arabis</taxon>
    </lineage>
</organism>
<sequence>MDIWLIAVTAATGYIARQVQNVTKGKGNILESSSEDGLNVKPESPPRCLLSRLARVKKTNENKFGDGKMISDGENPDTYRVDVPSTSGEKSGNYEEIHSDYLFGLMPDYPEIGHEKWNTGGTLAGNSQLNSSCGQRRFNRRNQRYSRLTKPLSSLESCLMSRFHGEQMTMEDYMTSPFPSPLASISRPLLVTDGARLISKNTADSLWLSQQIILKEDKAVHNCRIPKLESSVAREVGNEKTSSRKHGLSDAAVLLQIGISIGIVSSYMASQAEVSKVKQELEQTENLVHDLEDELEMKDSLIVKELDIEKAAENSESISNIEAELEAELERLEINMNSSNIETRLSDMIEMEPDFEVQFAQGELRTDRVKGKRLDETESNQDPSGNATPEPGNYALSPRELSMRLHKVINSRLENRITELETALQESQRKVEQLVMESESKKNSWSRLWDNREVMTYKSGSKIPVSVEDTKTNLAEMKPLVMNLSGEALEAFNDSYDELMKINDDSEDDDSPLEIQESGLHQEDFSSTNKSSPWSHHMDDSKLQEQEQELLDFIGLDEEDEEESSDFESEMEKQLIKQIVEKTKQGSPVVLNAQKMLFLMEEREQNLQH</sequence>
<dbReference type="PANTHER" id="PTHR33476">
    <property type="entry name" value="EMB|CAB62613.1"/>
    <property type="match status" value="1"/>
</dbReference>
<proteinExistence type="predicted"/>
<feature type="compositionally biased region" description="Polar residues" evidence="2">
    <location>
        <begin position="525"/>
        <end position="534"/>
    </location>
</feature>
<dbReference type="eggNOG" id="ENOG502QWTR">
    <property type="taxonomic scope" value="Eukaryota"/>
</dbReference>
<evidence type="ECO:0000256" key="1">
    <source>
        <dbReference type="SAM" id="Coils"/>
    </source>
</evidence>
<name>A0A087GDC8_ARAAL</name>
<evidence type="ECO:0000313" key="4">
    <source>
        <dbReference type="Proteomes" id="UP000029120"/>
    </source>
</evidence>
<evidence type="ECO:0000313" key="3">
    <source>
        <dbReference type="EMBL" id="KFK27880.1"/>
    </source>
</evidence>
<dbReference type="OMA" id="HDANYPV"/>
<dbReference type="PANTHER" id="PTHR33476:SF7">
    <property type="entry name" value="EMB|CAB62613.1"/>
    <property type="match status" value="1"/>
</dbReference>
<dbReference type="GO" id="GO:0008356">
    <property type="term" value="P:asymmetric cell division"/>
    <property type="evidence" value="ECO:0007669"/>
    <property type="project" value="InterPro"/>
</dbReference>
<accession>A0A087GDC8</accession>
<dbReference type="AlphaFoldDB" id="A0A087GDC8"/>
<evidence type="ECO:0000256" key="2">
    <source>
        <dbReference type="SAM" id="MobiDB-lite"/>
    </source>
</evidence>
<protein>
    <submittedName>
        <fullName evidence="3">Uncharacterized protein</fullName>
    </submittedName>
</protein>
<keyword evidence="4" id="KW-1185">Reference proteome</keyword>
<dbReference type="OrthoDB" id="1701885at2759"/>
<feature type="region of interest" description="Disordered" evidence="2">
    <location>
        <begin position="518"/>
        <end position="541"/>
    </location>
</feature>
<feature type="region of interest" description="Disordered" evidence="2">
    <location>
        <begin position="63"/>
        <end position="93"/>
    </location>
</feature>
<dbReference type="EMBL" id="CM002876">
    <property type="protein sequence ID" value="KFK27880.1"/>
    <property type="molecule type" value="Genomic_DNA"/>
</dbReference>
<gene>
    <name evidence="3" type="ordered locus">AALP_Aa8g441400</name>
</gene>
<feature type="region of interest" description="Disordered" evidence="2">
    <location>
        <begin position="366"/>
        <end position="396"/>
    </location>
</feature>
<keyword evidence="1" id="KW-0175">Coiled coil</keyword>
<dbReference type="Proteomes" id="UP000029120">
    <property type="component" value="Chromosome 8"/>
</dbReference>
<feature type="coiled-coil region" evidence="1">
    <location>
        <begin position="267"/>
        <end position="342"/>
    </location>
</feature>
<dbReference type="Gramene" id="KFK27880">
    <property type="protein sequence ID" value="KFK27880"/>
    <property type="gene ID" value="AALP_AA8G441400"/>
</dbReference>
<feature type="coiled-coil region" evidence="1">
    <location>
        <begin position="410"/>
        <end position="444"/>
    </location>
</feature>
<feature type="compositionally biased region" description="Basic and acidic residues" evidence="2">
    <location>
        <begin position="366"/>
        <end position="376"/>
    </location>
</feature>
<reference evidence="4" key="1">
    <citation type="journal article" date="2015" name="Nat. Plants">
        <title>Genome expansion of Arabis alpina linked with retrotransposition and reduced symmetric DNA methylation.</title>
        <authorList>
            <person name="Willing E.M."/>
            <person name="Rawat V."/>
            <person name="Mandakova T."/>
            <person name="Maumus F."/>
            <person name="James G.V."/>
            <person name="Nordstroem K.J."/>
            <person name="Becker C."/>
            <person name="Warthmann N."/>
            <person name="Chica C."/>
            <person name="Szarzynska B."/>
            <person name="Zytnicki M."/>
            <person name="Albani M.C."/>
            <person name="Kiefer C."/>
            <person name="Bergonzi S."/>
            <person name="Castaings L."/>
            <person name="Mateos J.L."/>
            <person name="Berns M.C."/>
            <person name="Bujdoso N."/>
            <person name="Piofczyk T."/>
            <person name="de Lorenzo L."/>
            <person name="Barrero-Sicilia C."/>
            <person name="Mateos I."/>
            <person name="Piednoel M."/>
            <person name="Hagmann J."/>
            <person name="Chen-Min-Tao R."/>
            <person name="Iglesias-Fernandez R."/>
            <person name="Schuster S.C."/>
            <person name="Alonso-Blanco C."/>
            <person name="Roudier F."/>
            <person name="Carbonero P."/>
            <person name="Paz-Ares J."/>
            <person name="Davis S.J."/>
            <person name="Pecinka A."/>
            <person name="Quesneville H."/>
            <person name="Colot V."/>
            <person name="Lysak M.A."/>
            <person name="Weigel D."/>
            <person name="Coupland G."/>
            <person name="Schneeberger K."/>
        </authorList>
    </citation>
    <scope>NUCLEOTIDE SEQUENCE [LARGE SCALE GENOMIC DNA]</scope>
    <source>
        <strain evidence="4">cv. Pajares</strain>
    </source>
</reference>
<dbReference type="InterPro" id="IPR040348">
    <property type="entry name" value="POLAR-like"/>
</dbReference>